<dbReference type="GO" id="GO:0005886">
    <property type="term" value="C:plasma membrane"/>
    <property type="evidence" value="ECO:0007669"/>
    <property type="project" value="UniProtKB-SubCell"/>
</dbReference>
<accession>A0A346XVG6</accession>
<dbReference type="RefSeq" id="WP_114590902.1">
    <property type="nucleotide sequence ID" value="NZ_CP031165.1"/>
</dbReference>
<keyword evidence="13" id="KW-0961">Cell wall biogenesis/degradation</keyword>
<keyword evidence="17" id="KW-0131">Cell cycle</keyword>
<evidence type="ECO:0000256" key="8">
    <source>
        <dbReference type="ARBA" id="ARBA00022801"/>
    </source>
</evidence>
<name>A0A346XVG6_9ACTN</name>
<evidence type="ECO:0000256" key="10">
    <source>
        <dbReference type="ARBA" id="ARBA00022984"/>
    </source>
</evidence>
<keyword evidence="8" id="KW-0378">Hydrolase</keyword>
<dbReference type="PANTHER" id="PTHR30627">
    <property type="entry name" value="PEPTIDOGLYCAN D,D-TRANSPEPTIDASE"/>
    <property type="match status" value="1"/>
</dbReference>
<gene>
    <name evidence="17" type="ORF">DVS28_a1520</name>
</gene>
<evidence type="ECO:0000256" key="13">
    <source>
        <dbReference type="ARBA" id="ARBA00023316"/>
    </source>
</evidence>
<dbReference type="Gene3D" id="3.40.710.10">
    <property type="entry name" value="DD-peptidase/beta-lactamase superfamily"/>
    <property type="match status" value="1"/>
</dbReference>
<dbReference type="OrthoDB" id="9766847at2"/>
<evidence type="ECO:0000313" key="18">
    <source>
        <dbReference type="Proteomes" id="UP000264006"/>
    </source>
</evidence>
<sequence length="703" mass="77127">MQPTNARPPVSRESTALRLTFLSALVVSMFVLLVARLWFLQVMTGERYVARADSQSFRTVQVDAPRGDILDRNGIPIVDNRYAQVVSVRPDRMGDDETKARTIARLAQILSMTEEQVIERIEDPRVGPFANRPIAIDVPTDVILYIHQNSASRFPGVIAERIPLREYPRGPLAAHVVGYTGQISAEELEEPEYADYDSGDIIGWAGVEKTYESWLRGTDGERQVRVNARGEILEEVAEEAQAVAGNSVQLTIDAEAQAAVEVALEEGIELARRTQDAEGRADGTFEAPAGAAVVLEPETGEVVAMASYPTYDPESFVGGISSTEWDFLQDDENHYPLINRAISASYPPGSVYKPISAAAALTYGFAGHDSYIACPAEYAFGDAGNVYRNWNPVDEGSLNLAESLMRSCDTVYYALARRMFTEEVQSPEGQGYNERAFEAIASGAEPEIPFEYLSEMSRGWGLDQLTGIDLPGERDGVVPGREWRFDYWVNARDNYCYQAETAAPGSYARELYSELCNEGFLWRGGDAVNMSIGQGDMQTTPLQVANAFAAIANRGVIMTPHVVRAIIGQNGPVEQFEPEPLMTIPVAADDLDFIEQGLVMVTADEDGTAFKVFNDFPFEIAGKTGTAEQKPKQPFAWFAAYNTEEVAGERYVVVVMVEEGGSGSLIAAPIAERIFGDLFNILLRESPEEDAITVELEAGEVTD</sequence>
<dbReference type="GO" id="GO:0008658">
    <property type="term" value="F:penicillin binding"/>
    <property type="evidence" value="ECO:0007669"/>
    <property type="project" value="InterPro"/>
</dbReference>
<dbReference type="PANTHER" id="PTHR30627:SF2">
    <property type="entry name" value="PEPTIDOGLYCAN D,D-TRANSPEPTIDASE MRDA"/>
    <property type="match status" value="1"/>
</dbReference>
<dbReference type="Pfam" id="PF03717">
    <property type="entry name" value="PBP_dimer"/>
    <property type="match status" value="1"/>
</dbReference>
<evidence type="ECO:0000256" key="12">
    <source>
        <dbReference type="ARBA" id="ARBA00023136"/>
    </source>
</evidence>
<evidence type="ECO:0000256" key="14">
    <source>
        <dbReference type="SAM" id="Phobius"/>
    </source>
</evidence>
<dbReference type="AlphaFoldDB" id="A0A346XVG6"/>
<feature type="transmembrane region" description="Helical" evidence="14">
    <location>
        <begin position="21"/>
        <end position="39"/>
    </location>
</feature>
<evidence type="ECO:0000259" key="16">
    <source>
        <dbReference type="Pfam" id="PF03717"/>
    </source>
</evidence>
<dbReference type="Pfam" id="PF00905">
    <property type="entry name" value="Transpeptidase"/>
    <property type="match status" value="1"/>
</dbReference>
<evidence type="ECO:0000256" key="9">
    <source>
        <dbReference type="ARBA" id="ARBA00022960"/>
    </source>
</evidence>
<dbReference type="KEGG" id="euz:DVS28_a1520"/>
<keyword evidence="7 14" id="KW-0812">Transmembrane</keyword>
<evidence type="ECO:0000256" key="4">
    <source>
        <dbReference type="ARBA" id="ARBA00022475"/>
    </source>
</evidence>
<keyword evidence="11 14" id="KW-1133">Transmembrane helix</keyword>
<protein>
    <submittedName>
        <fullName evidence="17">Cell division protein FtsI</fullName>
    </submittedName>
</protein>
<dbReference type="GO" id="GO:0006508">
    <property type="term" value="P:proteolysis"/>
    <property type="evidence" value="ECO:0007669"/>
    <property type="project" value="UniProtKB-KW"/>
</dbReference>
<keyword evidence="10" id="KW-0573">Peptidoglycan synthesis</keyword>
<dbReference type="InterPro" id="IPR017790">
    <property type="entry name" value="Penicillin-binding_protein_2"/>
</dbReference>
<evidence type="ECO:0000256" key="11">
    <source>
        <dbReference type="ARBA" id="ARBA00022989"/>
    </source>
</evidence>
<dbReference type="GO" id="GO:0009002">
    <property type="term" value="F:serine-type D-Ala-D-Ala carboxypeptidase activity"/>
    <property type="evidence" value="ECO:0007669"/>
    <property type="project" value="InterPro"/>
</dbReference>
<dbReference type="Proteomes" id="UP000264006">
    <property type="component" value="Chromosome"/>
</dbReference>
<reference evidence="17 18" key="1">
    <citation type="submission" date="2018-09" db="EMBL/GenBank/DDBJ databases">
        <title>Complete genome sequence of Euzebya sp. DY32-46 isolated from seawater of Pacific Ocean.</title>
        <authorList>
            <person name="Xu L."/>
            <person name="Wu Y.-H."/>
            <person name="Xu X.-W."/>
        </authorList>
    </citation>
    <scope>NUCLEOTIDE SEQUENCE [LARGE SCALE GENOMIC DNA]</scope>
    <source>
        <strain evidence="17 18">DY32-46</strain>
    </source>
</reference>
<feature type="domain" description="Penicillin-binding protein transpeptidase" evidence="15">
    <location>
        <begin position="290"/>
        <end position="675"/>
    </location>
</feature>
<proteinExistence type="inferred from homology"/>
<keyword evidence="6" id="KW-0645">Protease</keyword>
<keyword evidence="12 14" id="KW-0472">Membrane</keyword>
<comment type="similarity">
    <text evidence="3">Belongs to the transpeptidase family.</text>
</comment>
<dbReference type="InterPro" id="IPR050515">
    <property type="entry name" value="Beta-lactam/transpept"/>
</dbReference>
<evidence type="ECO:0000256" key="2">
    <source>
        <dbReference type="ARBA" id="ARBA00004236"/>
    </source>
</evidence>
<dbReference type="Gene3D" id="3.90.1310.10">
    <property type="entry name" value="Penicillin-binding protein 2a (Domain 2)"/>
    <property type="match status" value="1"/>
</dbReference>
<dbReference type="GO" id="GO:0008360">
    <property type="term" value="P:regulation of cell shape"/>
    <property type="evidence" value="ECO:0007669"/>
    <property type="project" value="UniProtKB-KW"/>
</dbReference>
<dbReference type="SUPFAM" id="SSF56519">
    <property type="entry name" value="Penicillin binding protein dimerisation domain"/>
    <property type="match status" value="1"/>
</dbReference>
<feature type="domain" description="Penicillin-binding protein dimerisation" evidence="16">
    <location>
        <begin position="62"/>
        <end position="236"/>
    </location>
</feature>
<evidence type="ECO:0000259" key="15">
    <source>
        <dbReference type="Pfam" id="PF00905"/>
    </source>
</evidence>
<evidence type="ECO:0000256" key="7">
    <source>
        <dbReference type="ARBA" id="ARBA00022692"/>
    </source>
</evidence>
<evidence type="ECO:0000256" key="6">
    <source>
        <dbReference type="ARBA" id="ARBA00022670"/>
    </source>
</evidence>
<evidence type="ECO:0000256" key="5">
    <source>
        <dbReference type="ARBA" id="ARBA00022519"/>
    </source>
</evidence>
<dbReference type="InterPro" id="IPR012338">
    <property type="entry name" value="Beta-lactam/transpept-like"/>
</dbReference>
<dbReference type="InterPro" id="IPR005311">
    <property type="entry name" value="PBP_dimer"/>
</dbReference>
<dbReference type="GO" id="GO:0071972">
    <property type="term" value="F:peptidoglycan L,D-transpeptidase activity"/>
    <property type="evidence" value="ECO:0007669"/>
    <property type="project" value="TreeGrafter"/>
</dbReference>
<keyword evidence="9" id="KW-0133">Cell shape</keyword>
<dbReference type="NCBIfam" id="TIGR03423">
    <property type="entry name" value="pbp2_mrdA"/>
    <property type="match status" value="1"/>
</dbReference>
<keyword evidence="17" id="KW-0132">Cell division</keyword>
<dbReference type="Gene3D" id="3.30.1390.30">
    <property type="entry name" value="Penicillin-binding protein 2a, domain 3"/>
    <property type="match status" value="1"/>
</dbReference>
<evidence type="ECO:0000256" key="1">
    <source>
        <dbReference type="ARBA" id="ARBA00004167"/>
    </source>
</evidence>
<dbReference type="InterPro" id="IPR036138">
    <property type="entry name" value="PBP_dimer_sf"/>
</dbReference>
<keyword evidence="5" id="KW-0997">Cell inner membrane</keyword>
<dbReference type="GO" id="GO:0071555">
    <property type="term" value="P:cell wall organization"/>
    <property type="evidence" value="ECO:0007669"/>
    <property type="project" value="UniProtKB-KW"/>
</dbReference>
<dbReference type="SUPFAM" id="SSF56601">
    <property type="entry name" value="beta-lactamase/transpeptidase-like"/>
    <property type="match status" value="1"/>
</dbReference>
<evidence type="ECO:0000313" key="17">
    <source>
        <dbReference type="EMBL" id="AXV06213.1"/>
    </source>
</evidence>
<dbReference type="InterPro" id="IPR001460">
    <property type="entry name" value="PCN-bd_Tpept"/>
</dbReference>
<organism evidence="17 18">
    <name type="scientific">Euzebya pacifica</name>
    <dbReference type="NCBI Taxonomy" id="1608957"/>
    <lineage>
        <taxon>Bacteria</taxon>
        <taxon>Bacillati</taxon>
        <taxon>Actinomycetota</taxon>
        <taxon>Nitriliruptoria</taxon>
        <taxon>Euzebyales</taxon>
    </lineage>
</organism>
<evidence type="ECO:0000256" key="3">
    <source>
        <dbReference type="ARBA" id="ARBA00007171"/>
    </source>
</evidence>
<keyword evidence="4" id="KW-1003">Cell membrane</keyword>
<dbReference type="EMBL" id="CP031165">
    <property type="protein sequence ID" value="AXV06213.1"/>
    <property type="molecule type" value="Genomic_DNA"/>
</dbReference>
<dbReference type="GO" id="GO:0051301">
    <property type="term" value="P:cell division"/>
    <property type="evidence" value="ECO:0007669"/>
    <property type="project" value="UniProtKB-KW"/>
</dbReference>
<keyword evidence="18" id="KW-1185">Reference proteome</keyword>
<dbReference type="GO" id="GO:0009252">
    <property type="term" value="P:peptidoglycan biosynthetic process"/>
    <property type="evidence" value="ECO:0007669"/>
    <property type="project" value="UniProtKB-KW"/>
</dbReference>
<comment type="subcellular location">
    <subcellularLocation>
        <location evidence="2">Cell membrane</location>
    </subcellularLocation>
    <subcellularLocation>
        <location evidence="1">Membrane</location>
        <topology evidence="1">Single-pass membrane protein</topology>
    </subcellularLocation>
</comment>